<evidence type="ECO:0000313" key="1">
    <source>
        <dbReference type="EMBL" id="SNS14852.1"/>
    </source>
</evidence>
<dbReference type="OrthoDB" id="1466304at2"/>
<protein>
    <recommendedName>
        <fullName evidence="3">DUF1573 domain-containing protein</fullName>
    </recommendedName>
</protein>
<dbReference type="Proteomes" id="UP000198480">
    <property type="component" value="Unassembled WGS sequence"/>
</dbReference>
<dbReference type="EMBL" id="FZOK01000004">
    <property type="protein sequence ID" value="SNS14852.1"/>
    <property type="molecule type" value="Genomic_DNA"/>
</dbReference>
<organism evidence="1 2">
    <name type="scientific">Belliella buryatensis</name>
    <dbReference type="NCBI Taxonomy" id="1500549"/>
    <lineage>
        <taxon>Bacteria</taxon>
        <taxon>Pseudomonadati</taxon>
        <taxon>Bacteroidota</taxon>
        <taxon>Cytophagia</taxon>
        <taxon>Cytophagales</taxon>
        <taxon>Cyclobacteriaceae</taxon>
        <taxon>Belliella</taxon>
    </lineage>
</organism>
<evidence type="ECO:0008006" key="3">
    <source>
        <dbReference type="Google" id="ProtNLM"/>
    </source>
</evidence>
<dbReference type="PANTHER" id="PTHR37833:SF1">
    <property type="entry name" value="SIGNAL PEPTIDE PROTEIN"/>
    <property type="match status" value="1"/>
</dbReference>
<gene>
    <name evidence="1" type="ORF">SAMN06295967_10469</name>
</gene>
<dbReference type="Gene3D" id="2.60.40.10">
    <property type="entry name" value="Immunoglobulins"/>
    <property type="match status" value="2"/>
</dbReference>
<sequence>MNTHKFYLLFAFFLLINGLPIEAQVIERQLLFWENRTIDIGTVFEENGKIEVEFLGLNQTDSLILISDVITDCGCATVEFSQDTILQSKVGSIKISYEPDHRGGPFTKLIVVRANQDIYGDTLYLQGNNIPFPDDLIAAYAHQVNNVGFRLPAINMGNVYTNEPKKKLVEIYNFGVDSLRLVSNAENSDFTDLSLFPEVIGPDQRGLIEIFYDGAVRADFGFVSDDLILNFEGKDEPISIKLLANIFEYFEPIPKSMVQVVPRLGIQEVDIDLKDIRANQIIKRKIKLTNQGAEPLQIRKVVGNCDCVLINLESLLIQPNESTDLEFTFDPNGRRGIDHKHITIFSNDPVNPVRTIVVKSTIK</sequence>
<dbReference type="RefSeq" id="WP_089238742.1">
    <property type="nucleotide sequence ID" value="NZ_FZOK01000004.1"/>
</dbReference>
<reference evidence="2" key="1">
    <citation type="submission" date="2017-06" db="EMBL/GenBank/DDBJ databases">
        <authorList>
            <person name="Varghese N."/>
            <person name="Submissions S."/>
        </authorList>
    </citation>
    <scope>NUCLEOTIDE SEQUENCE [LARGE SCALE GENOMIC DNA]</scope>
    <source>
        <strain evidence="2">5C</strain>
    </source>
</reference>
<proteinExistence type="predicted"/>
<keyword evidence="2" id="KW-1185">Reference proteome</keyword>
<evidence type="ECO:0000313" key="2">
    <source>
        <dbReference type="Proteomes" id="UP000198480"/>
    </source>
</evidence>
<accession>A0A239C4L9</accession>
<name>A0A239C4L9_9BACT</name>
<dbReference type="AlphaFoldDB" id="A0A239C4L9"/>
<dbReference type="InterPro" id="IPR011467">
    <property type="entry name" value="DUF1573"/>
</dbReference>
<dbReference type="Pfam" id="PF07610">
    <property type="entry name" value="DUF1573"/>
    <property type="match status" value="2"/>
</dbReference>
<dbReference type="PANTHER" id="PTHR37833">
    <property type="entry name" value="LIPOPROTEIN-RELATED"/>
    <property type="match status" value="1"/>
</dbReference>
<dbReference type="InterPro" id="IPR013783">
    <property type="entry name" value="Ig-like_fold"/>
</dbReference>